<dbReference type="EMBL" id="CP002879">
    <property type="protein sequence ID" value="AEI81970.1"/>
    <property type="molecule type" value="Genomic_DNA"/>
</dbReference>
<evidence type="ECO:0000256" key="1">
    <source>
        <dbReference type="SAM" id="MobiDB-lite"/>
    </source>
</evidence>
<organism evidence="2 3">
    <name type="scientific">Cupriavidus necator (strain ATCC 43291 / DSM 13513 / CCUG 52238 / LMG 8453 / N-1)</name>
    <name type="common">Ralstonia eutropha</name>
    <dbReference type="NCBI Taxonomy" id="1042878"/>
    <lineage>
        <taxon>Bacteria</taxon>
        <taxon>Pseudomonadati</taxon>
        <taxon>Pseudomonadota</taxon>
        <taxon>Betaproteobacteria</taxon>
        <taxon>Burkholderiales</taxon>
        <taxon>Burkholderiaceae</taxon>
        <taxon>Cupriavidus</taxon>
    </lineage>
</organism>
<gene>
    <name evidence="2" type="ordered locus">CNE_BB1p05500</name>
</gene>
<reference evidence="2 3" key="1">
    <citation type="journal article" date="2011" name="J. Bacteriol.">
        <title>Complete genome sequence of the type strain Cupriavidus necator N-1.</title>
        <authorList>
            <person name="Poehlein A."/>
            <person name="Kusian B."/>
            <person name="Friedrich B."/>
            <person name="Daniel R."/>
            <person name="Bowien B."/>
        </authorList>
    </citation>
    <scope>NUCLEOTIDE SEQUENCE [LARGE SCALE GENOMIC DNA]</scope>
    <source>
        <strain evidence="3">ATCC 43291 / DSM 13513 / CCUG 52238 / LMG 8453 / N-1</strain>
        <plasmid evidence="2 3">pBB1</plasmid>
    </source>
</reference>
<dbReference type="Proteomes" id="UP000006798">
    <property type="component" value="Plasmid pBB1"/>
</dbReference>
<feature type="region of interest" description="Disordered" evidence="1">
    <location>
        <begin position="1"/>
        <end position="100"/>
    </location>
</feature>
<evidence type="ECO:0000313" key="2">
    <source>
        <dbReference type="EMBL" id="AEI81970.1"/>
    </source>
</evidence>
<feature type="compositionally biased region" description="Basic residues" evidence="1">
    <location>
        <begin position="1"/>
        <end position="11"/>
    </location>
</feature>
<geneLocation type="plasmid" evidence="2 3">
    <name>pBB1</name>
</geneLocation>
<accession>F8GXA0</accession>
<evidence type="ECO:0000313" key="3">
    <source>
        <dbReference type="Proteomes" id="UP000006798"/>
    </source>
</evidence>
<feature type="compositionally biased region" description="Basic residues" evidence="1">
    <location>
        <begin position="67"/>
        <end position="76"/>
    </location>
</feature>
<keyword evidence="2" id="KW-0614">Plasmid</keyword>
<feature type="compositionally biased region" description="Basic and acidic residues" evidence="1">
    <location>
        <begin position="12"/>
        <end position="22"/>
    </location>
</feature>
<proteinExistence type="predicted"/>
<feature type="compositionally biased region" description="Basic and acidic residues" evidence="1">
    <location>
        <begin position="88"/>
        <end position="100"/>
    </location>
</feature>
<dbReference type="KEGG" id="cnc:CNE_BB1p05500"/>
<protein>
    <submittedName>
        <fullName evidence="2">Uncharacterized protein</fullName>
    </submittedName>
</protein>
<dbReference type="AlphaFoldDB" id="F8GXA0"/>
<dbReference type="HOGENOM" id="CLU_2301126_0_0_4"/>
<sequence>MWRGRGGHARFRPLDEFEDGHASHHRRHKANGLRIASAQSNQRGTRAEAGQTPADAEGGAAQYQPKRYGRTGRQLHRQPQEGVLAVFGDEKGERRLASPR</sequence>
<name>F8GXA0_CUPNN</name>